<feature type="transmembrane region" description="Helical" evidence="2">
    <location>
        <begin position="483"/>
        <end position="501"/>
    </location>
</feature>
<dbReference type="AlphaFoldDB" id="A0ABD3KM18"/>
<feature type="transmembrane region" description="Helical" evidence="2">
    <location>
        <begin position="457"/>
        <end position="476"/>
    </location>
</feature>
<feature type="transmembrane region" description="Helical" evidence="2">
    <location>
        <begin position="360"/>
        <end position="378"/>
    </location>
</feature>
<protein>
    <submittedName>
        <fullName evidence="3">Uncharacterized protein</fullName>
    </submittedName>
</protein>
<feature type="transmembrane region" description="Helical" evidence="2">
    <location>
        <begin position="390"/>
        <end position="410"/>
    </location>
</feature>
<gene>
    <name evidence="3" type="ORF">ACJRO7_020048</name>
</gene>
<proteinExistence type="predicted"/>
<evidence type="ECO:0000256" key="1">
    <source>
        <dbReference type="SAM" id="MobiDB-lite"/>
    </source>
</evidence>
<feature type="transmembrane region" description="Helical" evidence="2">
    <location>
        <begin position="142"/>
        <end position="161"/>
    </location>
</feature>
<feature type="transmembrane region" description="Helical" evidence="2">
    <location>
        <begin position="336"/>
        <end position="355"/>
    </location>
</feature>
<dbReference type="SUPFAM" id="SSF103473">
    <property type="entry name" value="MFS general substrate transporter"/>
    <property type="match status" value="1"/>
</dbReference>
<reference evidence="3 4" key="1">
    <citation type="submission" date="2024-11" db="EMBL/GenBank/DDBJ databases">
        <title>Chromosome-level genome assembly of Eucalyptus globulus Labill. provides insights into its genome evolution.</title>
        <authorList>
            <person name="Li X."/>
        </authorList>
    </citation>
    <scope>NUCLEOTIDE SEQUENCE [LARGE SCALE GENOMIC DNA]</scope>
    <source>
        <strain evidence="3">CL2024</strain>
        <tissue evidence="3">Fresh tender leaves</tissue>
    </source>
</reference>
<dbReference type="EMBL" id="JBJKBG010000005">
    <property type="protein sequence ID" value="KAL3738607.1"/>
    <property type="molecule type" value="Genomic_DNA"/>
</dbReference>
<feature type="transmembrane region" description="Helical" evidence="2">
    <location>
        <begin position="243"/>
        <end position="265"/>
    </location>
</feature>
<evidence type="ECO:0000313" key="4">
    <source>
        <dbReference type="Proteomes" id="UP001634007"/>
    </source>
</evidence>
<accession>A0ABD3KM18</accession>
<feature type="compositionally biased region" description="Gly residues" evidence="1">
    <location>
        <begin position="10"/>
        <end position="19"/>
    </location>
</feature>
<keyword evidence="2" id="KW-0472">Membrane</keyword>
<feature type="transmembrane region" description="Helical" evidence="2">
    <location>
        <begin position="70"/>
        <end position="93"/>
    </location>
</feature>
<feature type="compositionally biased region" description="Gly residues" evidence="1">
    <location>
        <begin position="31"/>
        <end position="43"/>
    </location>
</feature>
<feature type="region of interest" description="Disordered" evidence="1">
    <location>
        <begin position="516"/>
        <end position="538"/>
    </location>
</feature>
<feature type="transmembrane region" description="Helical" evidence="2">
    <location>
        <begin position="419"/>
        <end position="437"/>
    </location>
</feature>
<keyword evidence="2" id="KW-0812">Transmembrane</keyword>
<feature type="transmembrane region" description="Helical" evidence="2">
    <location>
        <begin position="198"/>
        <end position="215"/>
    </location>
</feature>
<dbReference type="InterPro" id="IPR036259">
    <property type="entry name" value="MFS_trans_sf"/>
</dbReference>
<evidence type="ECO:0000313" key="3">
    <source>
        <dbReference type="EMBL" id="KAL3738607.1"/>
    </source>
</evidence>
<keyword evidence="4" id="KW-1185">Reference proteome</keyword>
<evidence type="ECO:0000256" key="2">
    <source>
        <dbReference type="SAM" id="Phobius"/>
    </source>
</evidence>
<name>A0ABD3KM18_EUCGL</name>
<organism evidence="3 4">
    <name type="scientific">Eucalyptus globulus</name>
    <name type="common">Tasmanian blue gum</name>
    <dbReference type="NCBI Taxonomy" id="34317"/>
    <lineage>
        <taxon>Eukaryota</taxon>
        <taxon>Viridiplantae</taxon>
        <taxon>Streptophyta</taxon>
        <taxon>Embryophyta</taxon>
        <taxon>Tracheophyta</taxon>
        <taxon>Spermatophyta</taxon>
        <taxon>Magnoliopsida</taxon>
        <taxon>eudicotyledons</taxon>
        <taxon>Gunneridae</taxon>
        <taxon>Pentapetalae</taxon>
        <taxon>rosids</taxon>
        <taxon>malvids</taxon>
        <taxon>Myrtales</taxon>
        <taxon>Myrtaceae</taxon>
        <taxon>Myrtoideae</taxon>
        <taxon>Eucalypteae</taxon>
        <taxon>Eucalyptus</taxon>
    </lineage>
</organism>
<comment type="caution">
    <text evidence="3">The sequence shown here is derived from an EMBL/GenBank/DDBJ whole genome shotgun (WGS) entry which is preliminary data.</text>
</comment>
<dbReference type="PANTHER" id="PTHR37891">
    <property type="entry name" value="OS06G0113900 PROTEIN"/>
    <property type="match status" value="1"/>
</dbReference>
<feature type="transmembrane region" description="Helical" evidence="2">
    <location>
        <begin position="173"/>
        <end position="192"/>
    </location>
</feature>
<dbReference type="PANTHER" id="PTHR37891:SF1">
    <property type="entry name" value="OS06G0113900 PROTEIN"/>
    <property type="match status" value="1"/>
</dbReference>
<keyword evidence="2" id="KW-1133">Transmembrane helix</keyword>
<feature type="region of interest" description="Disordered" evidence="1">
    <location>
        <begin position="1"/>
        <end position="43"/>
    </location>
</feature>
<sequence length="538" mass="57873">MADSAADGGNSRGSSGGTSIGKVLATTDARGGSGGGGGGGGVGLQIERARDPYGAYDAEEKPSKVEVWGWHLYGFCTYFIETALIPIVFPLIISQVVGAPPAPSQGWTKSHKGMTCREKEMRLFVGLTHRSTNEANISPLEWTAVCWFIGLVLAAPLLNFVSMRLDHGQYQQLIAGAATVVGAIFCLPAGFFRTPWIFLPYIVVIVAASLVSSAAHTRNLGLMIRGFSGPLLKKSQFHVRRSVSGWLSLYATAAGCFGAALISAFSYHMLDQKDRFISLWVVSIFGGLFWLLGILYVIVAYRPGPESPPPPFTYIISIFSYPHAVGSLVGVFLSSFTTMCIFTGAVLFLVGELCLKPVFVLYFWLTYFLFPLVSLPLLHPLQNLIKANAVKMQLLGFLLSMITCGVGFYYRNKTWNKGHVIFFATLQSTAAGILYAYGRILVLDCAPSGKEGAFSVWYSWVKVLGTCAGFGIASVVPRSVSTSFGIAFICAILGAVMFVFGNVSDLGGALAAGNVREDDEKGSPRRGIVKNPLHLEGP</sequence>
<dbReference type="Proteomes" id="UP001634007">
    <property type="component" value="Unassembled WGS sequence"/>
</dbReference>
<feature type="transmembrane region" description="Helical" evidence="2">
    <location>
        <begin position="277"/>
        <end position="299"/>
    </location>
</feature>